<dbReference type="AlphaFoldDB" id="A0A9D4RNG0"/>
<feature type="compositionally biased region" description="Polar residues" evidence="1">
    <location>
        <begin position="79"/>
        <end position="93"/>
    </location>
</feature>
<comment type="caution">
    <text evidence="2">The sequence shown here is derived from an EMBL/GenBank/DDBJ whole genome shotgun (WGS) entry which is preliminary data.</text>
</comment>
<dbReference type="Proteomes" id="UP000828390">
    <property type="component" value="Unassembled WGS sequence"/>
</dbReference>
<sequence length="115" mass="12838">MAWTSSLMGNLTFELQIQLLTKFGEDRMKYSGQTDRPTDRPTNAFTARKSGDNFCGASETPATIIQLLTKFGEDRMKYSGQTDRPTDRPTNAFTARKSGDNFCGASETPATILRW</sequence>
<protein>
    <submittedName>
        <fullName evidence="2">Uncharacterized protein</fullName>
    </submittedName>
</protein>
<evidence type="ECO:0000313" key="2">
    <source>
        <dbReference type="EMBL" id="KAH3873538.1"/>
    </source>
</evidence>
<keyword evidence="3" id="KW-1185">Reference proteome</keyword>
<evidence type="ECO:0000256" key="1">
    <source>
        <dbReference type="SAM" id="MobiDB-lite"/>
    </source>
</evidence>
<reference evidence="2" key="2">
    <citation type="submission" date="2020-11" db="EMBL/GenBank/DDBJ databases">
        <authorList>
            <person name="McCartney M.A."/>
            <person name="Auch B."/>
            <person name="Kono T."/>
            <person name="Mallez S."/>
            <person name="Becker A."/>
            <person name="Gohl D.M."/>
            <person name="Silverstein K.A.T."/>
            <person name="Koren S."/>
            <person name="Bechman K.B."/>
            <person name="Herman A."/>
            <person name="Abrahante J.E."/>
            <person name="Garbe J."/>
        </authorList>
    </citation>
    <scope>NUCLEOTIDE SEQUENCE</scope>
    <source>
        <strain evidence="2">Duluth1</strain>
        <tissue evidence="2">Whole animal</tissue>
    </source>
</reference>
<reference evidence="2" key="1">
    <citation type="journal article" date="2019" name="bioRxiv">
        <title>The Genome of the Zebra Mussel, Dreissena polymorpha: A Resource for Invasive Species Research.</title>
        <authorList>
            <person name="McCartney M.A."/>
            <person name="Auch B."/>
            <person name="Kono T."/>
            <person name="Mallez S."/>
            <person name="Zhang Y."/>
            <person name="Obille A."/>
            <person name="Becker A."/>
            <person name="Abrahante J.E."/>
            <person name="Garbe J."/>
            <person name="Badalamenti J.P."/>
            <person name="Herman A."/>
            <person name="Mangelson H."/>
            <person name="Liachko I."/>
            <person name="Sullivan S."/>
            <person name="Sone E.D."/>
            <person name="Koren S."/>
            <person name="Silverstein K.A.T."/>
            <person name="Beckman K.B."/>
            <person name="Gohl D.M."/>
        </authorList>
    </citation>
    <scope>NUCLEOTIDE SEQUENCE</scope>
    <source>
        <strain evidence="2">Duluth1</strain>
        <tissue evidence="2">Whole animal</tissue>
    </source>
</reference>
<evidence type="ECO:0000313" key="3">
    <source>
        <dbReference type="Proteomes" id="UP000828390"/>
    </source>
</evidence>
<organism evidence="2 3">
    <name type="scientific">Dreissena polymorpha</name>
    <name type="common">Zebra mussel</name>
    <name type="synonym">Mytilus polymorpha</name>
    <dbReference type="NCBI Taxonomy" id="45954"/>
    <lineage>
        <taxon>Eukaryota</taxon>
        <taxon>Metazoa</taxon>
        <taxon>Spiralia</taxon>
        <taxon>Lophotrochozoa</taxon>
        <taxon>Mollusca</taxon>
        <taxon>Bivalvia</taxon>
        <taxon>Autobranchia</taxon>
        <taxon>Heteroconchia</taxon>
        <taxon>Euheterodonta</taxon>
        <taxon>Imparidentia</taxon>
        <taxon>Neoheterodontei</taxon>
        <taxon>Myida</taxon>
        <taxon>Dreissenoidea</taxon>
        <taxon>Dreissenidae</taxon>
        <taxon>Dreissena</taxon>
    </lineage>
</organism>
<proteinExistence type="predicted"/>
<name>A0A9D4RNG0_DREPO</name>
<feature type="region of interest" description="Disordered" evidence="1">
    <location>
        <begin position="77"/>
        <end position="100"/>
    </location>
</feature>
<accession>A0A9D4RNG0</accession>
<gene>
    <name evidence="2" type="ORF">DPMN_036775</name>
</gene>
<dbReference type="EMBL" id="JAIWYP010000002">
    <property type="protein sequence ID" value="KAH3873538.1"/>
    <property type="molecule type" value="Genomic_DNA"/>
</dbReference>